<accession>A0A8C8FTV8</accession>
<feature type="region of interest" description="Disordered" evidence="3">
    <location>
        <begin position="161"/>
        <end position="188"/>
    </location>
</feature>
<gene>
    <name evidence="6" type="primary">TIMD4</name>
</gene>
<evidence type="ECO:0000256" key="4">
    <source>
        <dbReference type="SAM" id="Phobius"/>
    </source>
</evidence>
<dbReference type="PROSITE" id="PS50923">
    <property type="entry name" value="SUSHI"/>
    <property type="match status" value="1"/>
</dbReference>
<feature type="transmembrane region" description="Helical" evidence="4">
    <location>
        <begin position="273"/>
        <end position="297"/>
    </location>
</feature>
<dbReference type="CDD" id="cd12087">
    <property type="entry name" value="TM_EGFR-like"/>
    <property type="match status" value="1"/>
</dbReference>
<dbReference type="InterPro" id="IPR042372">
    <property type="entry name" value="IL15RA"/>
</dbReference>
<keyword evidence="4" id="KW-0812">Transmembrane</keyword>
<protein>
    <recommendedName>
        <fullName evidence="5">Sushi domain-containing protein</fullName>
    </recommendedName>
</protein>
<keyword evidence="7" id="KW-1185">Reference proteome</keyword>
<reference evidence="6" key="2">
    <citation type="submission" date="2025-09" db="UniProtKB">
        <authorList>
            <consortium name="Ensembl"/>
        </authorList>
    </citation>
    <scope>IDENTIFICATION</scope>
</reference>
<keyword evidence="1" id="KW-1015">Disulfide bond</keyword>
<keyword evidence="2" id="KW-0768">Sushi</keyword>
<evidence type="ECO:0000313" key="7">
    <source>
        <dbReference type="Proteomes" id="UP000694402"/>
    </source>
</evidence>
<organism evidence="6 7">
    <name type="scientific">Oncorhynchus tshawytscha</name>
    <name type="common">Chinook salmon</name>
    <name type="synonym">Salmo tshawytscha</name>
    <dbReference type="NCBI Taxonomy" id="74940"/>
    <lineage>
        <taxon>Eukaryota</taxon>
        <taxon>Metazoa</taxon>
        <taxon>Chordata</taxon>
        <taxon>Craniata</taxon>
        <taxon>Vertebrata</taxon>
        <taxon>Euteleostomi</taxon>
        <taxon>Actinopterygii</taxon>
        <taxon>Neopterygii</taxon>
        <taxon>Teleostei</taxon>
        <taxon>Protacanthopterygii</taxon>
        <taxon>Salmoniformes</taxon>
        <taxon>Salmonidae</taxon>
        <taxon>Salmoninae</taxon>
        <taxon>Oncorhynchus</taxon>
    </lineage>
</organism>
<dbReference type="Proteomes" id="UP000694402">
    <property type="component" value="Unassembled WGS sequence"/>
</dbReference>
<evidence type="ECO:0000256" key="3">
    <source>
        <dbReference type="SAM" id="MobiDB-lite"/>
    </source>
</evidence>
<dbReference type="PANTHER" id="PTHR15060:SF0">
    <property type="entry name" value="INTERLEUKIN-15 RECEPTOR SUBUNIT ALPHA"/>
    <property type="match status" value="1"/>
</dbReference>
<dbReference type="Gene3D" id="2.20.28.230">
    <property type="match status" value="1"/>
</dbReference>
<feature type="region of interest" description="Disordered" evidence="3">
    <location>
        <begin position="242"/>
        <end position="269"/>
    </location>
</feature>
<feature type="compositionally biased region" description="Low complexity" evidence="3">
    <location>
        <begin position="161"/>
        <end position="175"/>
    </location>
</feature>
<dbReference type="AlphaFoldDB" id="A0A8C8FTV8"/>
<feature type="domain" description="Sushi" evidence="5">
    <location>
        <begin position="89"/>
        <end position="153"/>
    </location>
</feature>
<dbReference type="InterPro" id="IPR035976">
    <property type="entry name" value="Sushi/SCR/CCP_sf"/>
</dbReference>
<dbReference type="GeneTree" id="ENSGT00990000206164"/>
<comment type="caution">
    <text evidence="2">Lacks conserved residue(s) required for the propagation of feature annotation.</text>
</comment>
<evidence type="ECO:0000256" key="1">
    <source>
        <dbReference type="ARBA" id="ARBA00023157"/>
    </source>
</evidence>
<dbReference type="CDD" id="cd00033">
    <property type="entry name" value="CCP"/>
    <property type="match status" value="1"/>
</dbReference>
<proteinExistence type="predicted"/>
<keyword evidence="4" id="KW-1133">Transmembrane helix</keyword>
<evidence type="ECO:0000313" key="6">
    <source>
        <dbReference type="Ensembl" id="ENSOTSP00005038929.2"/>
    </source>
</evidence>
<dbReference type="SUPFAM" id="SSF57535">
    <property type="entry name" value="Complement control module/SCR domain"/>
    <property type="match status" value="1"/>
</dbReference>
<dbReference type="InterPro" id="IPR000436">
    <property type="entry name" value="Sushi_SCR_CCP_dom"/>
</dbReference>
<dbReference type="GO" id="GO:0042010">
    <property type="term" value="F:interleukin-15 receptor activity"/>
    <property type="evidence" value="ECO:0007669"/>
    <property type="project" value="InterPro"/>
</dbReference>
<dbReference type="PANTHER" id="PTHR15060">
    <property type="entry name" value="INTERLEUKIN-15 RECEPTOR SUBUNIT ALPHA"/>
    <property type="match status" value="1"/>
</dbReference>
<reference evidence="6" key="1">
    <citation type="submission" date="2025-08" db="UniProtKB">
        <authorList>
            <consortium name="Ensembl"/>
        </authorList>
    </citation>
    <scope>IDENTIFICATION</scope>
</reference>
<keyword evidence="4" id="KW-0472">Membrane</keyword>
<name>A0A8C8FTV8_ONCTS</name>
<dbReference type="Ensembl" id="ENSOTST00005042342.2">
    <property type="protein sequence ID" value="ENSOTSP00005038929.2"/>
    <property type="gene ID" value="ENSOTSG00005079244.1"/>
</dbReference>
<evidence type="ECO:0000256" key="2">
    <source>
        <dbReference type="PROSITE-ProRule" id="PRU00302"/>
    </source>
</evidence>
<sequence length="321" mass="35415">KCQSGSYTCNVDERFAALTQTISNVRSGILFSCDLVHHQRDLKVSPLFKHWNSRLQGHAAASPFPPSYRQSVSTQYCQSSCQRNHTFTDVCPPLSHWKLTKPLNTRDSYQENESLRYQCVDGYVRKAGTSNLIKCKRIGQVLQWTLPTLICIPDPSIPTTIEPSTTHKTTQFPTTHLSVPTERVSPRPTTLSSLLSQTLHSVTETQEVITTVTVTTTIISDITSVPVDKSSAVTSVSTKTVSPSESYCFPNRTPTPSEDPGGDESTGKSSATAIYAGVGGVIVTILLVAVFGVLMFWRRKRMQRFALSPTPDEIMQMNVVT</sequence>
<dbReference type="Gene3D" id="1.20.5.100">
    <property type="entry name" value="Cytochrome c1, transmembrane anchor, C-terminal"/>
    <property type="match status" value="1"/>
</dbReference>
<evidence type="ECO:0000259" key="5">
    <source>
        <dbReference type="PROSITE" id="PS50923"/>
    </source>
</evidence>